<accession>A0A443JYY4</accession>
<comment type="catalytic activity">
    <reaction evidence="8">
        <text>a D-alpha-amino acid + O2 + H2O = a 2-oxocarboxylate + H2O2 + NH4(+)</text>
        <dbReference type="Rhea" id="RHEA:21816"/>
        <dbReference type="ChEBI" id="CHEBI:15377"/>
        <dbReference type="ChEBI" id="CHEBI:15379"/>
        <dbReference type="ChEBI" id="CHEBI:16240"/>
        <dbReference type="ChEBI" id="CHEBI:28938"/>
        <dbReference type="ChEBI" id="CHEBI:35179"/>
        <dbReference type="ChEBI" id="CHEBI:59871"/>
        <dbReference type="EC" id="1.4.3.3"/>
    </reaction>
    <physiologicalReaction direction="left-to-right" evidence="8">
        <dbReference type="Rhea" id="RHEA:21817"/>
    </physiologicalReaction>
</comment>
<dbReference type="RefSeq" id="WP_128238881.1">
    <property type="nucleotide sequence ID" value="NZ_SAUX01000049.1"/>
</dbReference>
<reference evidence="10 11" key="2">
    <citation type="submission" date="2019-01" db="EMBL/GenBank/DDBJ databases">
        <authorList>
            <person name="Li Y."/>
        </authorList>
    </citation>
    <scope>NUCLEOTIDE SEQUENCE [LARGE SCALE GENOMIC DNA]</scope>
    <source>
        <strain evidence="10 11">D19-10-3-21</strain>
    </source>
</reference>
<dbReference type="SUPFAM" id="SSF54373">
    <property type="entry name" value="FAD-linked reductases, C-terminal domain"/>
    <property type="match status" value="1"/>
</dbReference>
<sequence>MTARILGAGVMGMAIATELAARGHQVELVDPEPAPGPHACSWWAGGMLAPHCEAESTEKAVERHGLSAIDWWDRHTGAVSRNGTLVLTLARDRGELARFGRRSRGHSTVDAEAIAKLEPDLAGRFTSGLFYPDEAHLAPRAALMALRERLVAQGATFHTWAPDGAAAVVIDARGLAARDALPDLRGVRGEMLVLRCPDLSLSRPVRLLHPRIPLYIVPRGDGVFMLGATMIESDRRGVVTARSLLEMLSAAYALHPAFGEAEVLETGADARPAFPDNLPRLRRRGATLYANGLYRHGFLLSPAVARMAADHLESDTIPEFMDEVS</sequence>
<reference evidence="10 11" key="1">
    <citation type="submission" date="2019-01" db="EMBL/GenBank/DDBJ databases">
        <title>Sinorhodobacter populi sp. nov. isolated from the symptomatic bark tissue of Populus euramericana canker.</title>
        <authorList>
            <person name="Xu G."/>
        </authorList>
    </citation>
    <scope>NUCLEOTIDE SEQUENCE [LARGE SCALE GENOMIC DNA]</scope>
    <source>
        <strain evidence="10 11">D19-10-3-21</strain>
    </source>
</reference>
<dbReference type="GO" id="GO:0003884">
    <property type="term" value="F:D-amino-acid oxidase activity"/>
    <property type="evidence" value="ECO:0007669"/>
    <property type="project" value="UniProtKB-EC"/>
</dbReference>
<evidence type="ECO:0000313" key="11">
    <source>
        <dbReference type="Proteomes" id="UP000285295"/>
    </source>
</evidence>
<organism evidence="10 11">
    <name type="scientific">Paenirhodobacter populi</name>
    <dbReference type="NCBI Taxonomy" id="2306993"/>
    <lineage>
        <taxon>Bacteria</taxon>
        <taxon>Pseudomonadati</taxon>
        <taxon>Pseudomonadota</taxon>
        <taxon>Alphaproteobacteria</taxon>
        <taxon>Rhodobacterales</taxon>
        <taxon>Rhodobacter group</taxon>
        <taxon>Paenirhodobacter</taxon>
    </lineage>
</organism>
<dbReference type="Gene3D" id="3.30.9.10">
    <property type="entry name" value="D-Amino Acid Oxidase, subunit A, domain 2"/>
    <property type="match status" value="2"/>
</dbReference>
<dbReference type="InterPro" id="IPR036188">
    <property type="entry name" value="FAD/NAD-bd_sf"/>
</dbReference>
<name>A0A443JYY4_9RHOB</name>
<evidence type="ECO:0000256" key="8">
    <source>
        <dbReference type="ARBA" id="ARBA00049547"/>
    </source>
</evidence>
<comment type="cofactor">
    <cofactor evidence="1">
        <name>FAD</name>
        <dbReference type="ChEBI" id="CHEBI:57692"/>
    </cofactor>
</comment>
<dbReference type="PANTHER" id="PTHR11530:SF11">
    <property type="entry name" value="D-ASPARTATE OXIDASE"/>
    <property type="match status" value="1"/>
</dbReference>
<evidence type="ECO:0000256" key="3">
    <source>
        <dbReference type="ARBA" id="ARBA00022630"/>
    </source>
</evidence>
<protein>
    <recommendedName>
        <fullName evidence="7">D-amino-acid oxidase</fullName>
        <ecNumber evidence="6">1.4.3.3</ecNumber>
    </recommendedName>
</protein>
<dbReference type="PANTHER" id="PTHR11530">
    <property type="entry name" value="D-AMINO ACID OXIDASE"/>
    <property type="match status" value="1"/>
</dbReference>
<keyword evidence="3" id="KW-0285">Flavoprotein</keyword>
<dbReference type="EMBL" id="SAUX01000049">
    <property type="protein sequence ID" value="RWR25681.1"/>
    <property type="molecule type" value="Genomic_DNA"/>
</dbReference>
<keyword evidence="4" id="KW-0274">FAD</keyword>
<dbReference type="InterPro" id="IPR023209">
    <property type="entry name" value="DAO"/>
</dbReference>
<evidence type="ECO:0000313" key="10">
    <source>
        <dbReference type="EMBL" id="RWR25681.1"/>
    </source>
</evidence>
<comment type="similarity">
    <text evidence="2">Belongs to the DAMOX/DASOX family.</text>
</comment>
<dbReference type="AlphaFoldDB" id="A0A443JYY4"/>
<dbReference type="GO" id="GO:0071949">
    <property type="term" value="F:FAD binding"/>
    <property type="evidence" value="ECO:0007669"/>
    <property type="project" value="InterPro"/>
</dbReference>
<dbReference type="EC" id="1.4.3.3" evidence="6"/>
<comment type="caution">
    <text evidence="10">The sequence shown here is derived from an EMBL/GenBank/DDBJ whole genome shotgun (WGS) entry which is preliminary data.</text>
</comment>
<dbReference type="SUPFAM" id="SSF51905">
    <property type="entry name" value="FAD/NAD(P)-binding domain"/>
    <property type="match status" value="1"/>
</dbReference>
<evidence type="ECO:0000259" key="9">
    <source>
        <dbReference type="Pfam" id="PF01266"/>
    </source>
</evidence>
<evidence type="ECO:0000256" key="5">
    <source>
        <dbReference type="ARBA" id="ARBA00023002"/>
    </source>
</evidence>
<proteinExistence type="inferred from homology"/>
<feature type="domain" description="FAD dependent oxidoreductase" evidence="9">
    <location>
        <begin position="5"/>
        <end position="310"/>
    </location>
</feature>
<dbReference type="Pfam" id="PF01266">
    <property type="entry name" value="DAO"/>
    <property type="match status" value="1"/>
</dbReference>
<keyword evidence="5" id="KW-0560">Oxidoreductase</keyword>
<evidence type="ECO:0000256" key="2">
    <source>
        <dbReference type="ARBA" id="ARBA00006730"/>
    </source>
</evidence>
<dbReference type="GO" id="GO:0046416">
    <property type="term" value="P:D-amino acid metabolic process"/>
    <property type="evidence" value="ECO:0007669"/>
    <property type="project" value="InterPro"/>
</dbReference>
<evidence type="ECO:0000256" key="7">
    <source>
        <dbReference type="ARBA" id="ARBA00039751"/>
    </source>
</evidence>
<dbReference type="Proteomes" id="UP000285295">
    <property type="component" value="Unassembled WGS sequence"/>
</dbReference>
<gene>
    <name evidence="10" type="ORF">D2T31_21690</name>
</gene>
<dbReference type="OrthoDB" id="9790035at2"/>
<evidence type="ECO:0000256" key="1">
    <source>
        <dbReference type="ARBA" id="ARBA00001974"/>
    </source>
</evidence>
<evidence type="ECO:0000256" key="6">
    <source>
        <dbReference type="ARBA" id="ARBA00039101"/>
    </source>
</evidence>
<dbReference type="Gene3D" id="3.50.50.60">
    <property type="entry name" value="FAD/NAD(P)-binding domain"/>
    <property type="match status" value="2"/>
</dbReference>
<evidence type="ECO:0000256" key="4">
    <source>
        <dbReference type="ARBA" id="ARBA00022827"/>
    </source>
</evidence>
<dbReference type="InterPro" id="IPR006076">
    <property type="entry name" value="FAD-dep_OxRdtase"/>
</dbReference>